<sequence>MCRTNNDTGDQCPVCLAAVEDVKHVIFRCPRFTEEREVLHHLFGGPLEPETLVGFMLEAESNWLAVSTFAQSVMTRLRSEERARRR</sequence>
<evidence type="ECO:0000313" key="2">
    <source>
        <dbReference type="Proteomes" id="UP001627154"/>
    </source>
</evidence>
<dbReference type="Proteomes" id="UP001627154">
    <property type="component" value="Unassembled WGS sequence"/>
</dbReference>
<gene>
    <name evidence="1" type="ORF">TKK_008047</name>
</gene>
<proteinExistence type="predicted"/>
<evidence type="ECO:0000313" key="1">
    <source>
        <dbReference type="EMBL" id="KAL3398960.1"/>
    </source>
</evidence>
<evidence type="ECO:0008006" key="3">
    <source>
        <dbReference type="Google" id="ProtNLM"/>
    </source>
</evidence>
<keyword evidence="2" id="KW-1185">Reference proteome</keyword>
<accession>A0ABD2X1U5</accession>
<name>A0ABD2X1U5_9HYME</name>
<comment type="caution">
    <text evidence="1">The sequence shown here is derived from an EMBL/GenBank/DDBJ whole genome shotgun (WGS) entry which is preliminary data.</text>
</comment>
<dbReference type="AlphaFoldDB" id="A0ABD2X1U5"/>
<organism evidence="1 2">
    <name type="scientific">Trichogramma kaykai</name>
    <dbReference type="NCBI Taxonomy" id="54128"/>
    <lineage>
        <taxon>Eukaryota</taxon>
        <taxon>Metazoa</taxon>
        <taxon>Ecdysozoa</taxon>
        <taxon>Arthropoda</taxon>
        <taxon>Hexapoda</taxon>
        <taxon>Insecta</taxon>
        <taxon>Pterygota</taxon>
        <taxon>Neoptera</taxon>
        <taxon>Endopterygota</taxon>
        <taxon>Hymenoptera</taxon>
        <taxon>Apocrita</taxon>
        <taxon>Proctotrupomorpha</taxon>
        <taxon>Chalcidoidea</taxon>
        <taxon>Trichogrammatidae</taxon>
        <taxon>Trichogramma</taxon>
    </lineage>
</organism>
<reference evidence="1 2" key="1">
    <citation type="journal article" date="2024" name="bioRxiv">
        <title>A reference genome for Trichogramma kaykai: A tiny desert-dwelling parasitoid wasp with competing sex-ratio distorters.</title>
        <authorList>
            <person name="Culotta J."/>
            <person name="Lindsey A.R."/>
        </authorList>
    </citation>
    <scope>NUCLEOTIDE SEQUENCE [LARGE SCALE GENOMIC DNA]</scope>
    <source>
        <strain evidence="1 2">KSX58</strain>
    </source>
</reference>
<dbReference type="EMBL" id="JBJJXI010000059">
    <property type="protein sequence ID" value="KAL3398960.1"/>
    <property type="molecule type" value="Genomic_DNA"/>
</dbReference>
<protein>
    <recommendedName>
        <fullName evidence="3">Reverse transcriptase zinc-binding domain-containing protein</fullName>
    </recommendedName>
</protein>